<proteinExistence type="predicted"/>
<evidence type="ECO:0000259" key="14">
    <source>
        <dbReference type="PROSITE" id="PS50885"/>
    </source>
</evidence>
<dbReference type="InterPro" id="IPR036890">
    <property type="entry name" value="HATPase_C_sf"/>
</dbReference>
<dbReference type="SUPFAM" id="SSF103190">
    <property type="entry name" value="Sensory domain-like"/>
    <property type="match status" value="1"/>
</dbReference>
<protein>
    <recommendedName>
        <fullName evidence="3">histidine kinase</fullName>
        <ecNumber evidence="3">2.7.13.3</ecNumber>
    </recommendedName>
</protein>
<dbReference type="Gene3D" id="3.30.450.20">
    <property type="entry name" value="PAS domain"/>
    <property type="match status" value="1"/>
</dbReference>
<dbReference type="InterPro" id="IPR003660">
    <property type="entry name" value="HAMP_dom"/>
</dbReference>
<evidence type="ECO:0000256" key="2">
    <source>
        <dbReference type="ARBA" id="ARBA00004651"/>
    </source>
</evidence>
<feature type="transmembrane region" description="Helical" evidence="12">
    <location>
        <begin position="6"/>
        <end position="27"/>
    </location>
</feature>
<keyword evidence="16" id="KW-1185">Reference proteome</keyword>
<keyword evidence="4" id="KW-1003">Cell membrane</keyword>
<reference evidence="16" key="1">
    <citation type="journal article" date="2019" name="Int. J. Syst. Evol. Microbiol.">
        <title>The Global Catalogue of Microorganisms (GCM) 10K type strain sequencing project: providing services to taxonomists for standard genome sequencing and annotation.</title>
        <authorList>
            <consortium name="The Broad Institute Genomics Platform"/>
            <consortium name="The Broad Institute Genome Sequencing Center for Infectious Disease"/>
            <person name="Wu L."/>
            <person name="Ma J."/>
        </authorList>
    </citation>
    <scope>NUCLEOTIDE SEQUENCE [LARGE SCALE GENOMIC DNA]</scope>
    <source>
        <strain evidence="16">CCUG 54939</strain>
    </source>
</reference>
<dbReference type="InterPro" id="IPR029151">
    <property type="entry name" value="Sensor-like_sf"/>
</dbReference>
<dbReference type="InterPro" id="IPR003661">
    <property type="entry name" value="HisK_dim/P_dom"/>
</dbReference>
<sequence>MSLGVRVLLGFFLLVAIGGWCLLAIVVQEVKPGVRRATEEGMVDQARLLAELVSADLGVRPPSRSALADSALAQAFAQVHAAPMTAQIDHLRKQTLDTRVYVTDAQGIVIFDSSGRHLGADFSRWNDVYLTLRGQYGARSSRDDPDDESSSVMYVAAPLRQHGAIVGVLTVAKPNRALAPVITRSERKLQWTAFGLLATALLVGTILVWWLNRSIHRLEAYAHAVRRGEAVSLPELDSPELARLGSALEQMRRQLDGKAYVEQYVHSLTHELKSPLAAARAAGELLLENPPPAVAQRFVLSIGEQVARMQHLIDRLLQLASLESRPALTLTPQPVATLVEAQVALAQAAATRRQQQIACRLAEATVAADGLLLGQAIASLLDNALDFAPEQGTIQIAGQLQDGGYLLTITDDGPGIPDYALCRLFERFYSLPRPQRGKSSGLGLSFVREVVERHQGRIQLDNRPDGHSGACARLWLPLAT</sequence>
<dbReference type="InterPro" id="IPR005467">
    <property type="entry name" value="His_kinase_dom"/>
</dbReference>
<dbReference type="PANTHER" id="PTHR45436:SF10">
    <property type="entry name" value="HISTIDINE KINASE"/>
    <property type="match status" value="1"/>
</dbReference>
<dbReference type="Gene3D" id="3.30.565.10">
    <property type="entry name" value="Histidine kinase-like ATPase, C-terminal domain"/>
    <property type="match status" value="1"/>
</dbReference>
<evidence type="ECO:0000256" key="12">
    <source>
        <dbReference type="SAM" id="Phobius"/>
    </source>
</evidence>
<dbReference type="SMART" id="SM00387">
    <property type="entry name" value="HATPase_c"/>
    <property type="match status" value="1"/>
</dbReference>
<organism evidence="15 16">
    <name type="scientific">Pseudaeromonas sharmana</name>
    <dbReference type="NCBI Taxonomy" id="328412"/>
    <lineage>
        <taxon>Bacteria</taxon>
        <taxon>Pseudomonadati</taxon>
        <taxon>Pseudomonadota</taxon>
        <taxon>Gammaproteobacteria</taxon>
        <taxon>Aeromonadales</taxon>
        <taxon>Aeromonadaceae</taxon>
        <taxon>Pseudaeromonas</taxon>
    </lineage>
</organism>
<dbReference type="InterPro" id="IPR004358">
    <property type="entry name" value="Sig_transdc_His_kin-like_C"/>
</dbReference>
<evidence type="ECO:0000256" key="6">
    <source>
        <dbReference type="ARBA" id="ARBA00022679"/>
    </source>
</evidence>
<dbReference type="PROSITE" id="PS50109">
    <property type="entry name" value="HIS_KIN"/>
    <property type="match status" value="1"/>
</dbReference>
<dbReference type="PROSITE" id="PS50885">
    <property type="entry name" value="HAMP"/>
    <property type="match status" value="1"/>
</dbReference>
<dbReference type="SMART" id="SM00304">
    <property type="entry name" value="HAMP"/>
    <property type="match status" value="1"/>
</dbReference>
<dbReference type="CDD" id="cd00082">
    <property type="entry name" value="HisKA"/>
    <property type="match status" value="1"/>
</dbReference>
<dbReference type="PRINTS" id="PR00344">
    <property type="entry name" value="BCTRLSENSOR"/>
</dbReference>
<comment type="caution">
    <text evidence="15">The sequence shown here is derived from an EMBL/GenBank/DDBJ whole genome shotgun (WGS) entry which is preliminary data.</text>
</comment>
<evidence type="ECO:0000259" key="13">
    <source>
        <dbReference type="PROSITE" id="PS50109"/>
    </source>
</evidence>
<keyword evidence="10" id="KW-0902">Two-component regulatory system</keyword>
<evidence type="ECO:0000256" key="5">
    <source>
        <dbReference type="ARBA" id="ARBA00022553"/>
    </source>
</evidence>
<evidence type="ECO:0000313" key="16">
    <source>
        <dbReference type="Proteomes" id="UP001595692"/>
    </source>
</evidence>
<dbReference type="GO" id="GO:0004673">
    <property type="term" value="F:protein histidine kinase activity"/>
    <property type="evidence" value="ECO:0007669"/>
    <property type="project" value="UniProtKB-EC"/>
</dbReference>
<keyword evidence="6 15" id="KW-0808">Transferase</keyword>
<dbReference type="PANTHER" id="PTHR45436">
    <property type="entry name" value="SENSOR HISTIDINE KINASE YKOH"/>
    <property type="match status" value="1"/>
</dbReference>
<keyword evidence="8 15" id="KW-0418">Kinase</keyword>
<dbReference type="EMBL" id="JBHSAF010000005">
    <property type="protein sequence ID" value="MFC3913059.1"/>
    <property type="molecule type" value="Genomic_DNA"/>
</dbReference>
<dbReference type="Pfam" id="PF00512">
    <property type="entry name" value="HisKA"/>
    <property type="match status" value="1"/>
</dbReference>
<evidence type="ECO:0000256" key="10">
    <source>
        <dbReference type="ARBA" id="ARBA00023012"/>
    </source>
</evidence>
<dbReference type="InterPro" id="IPR050428">
    <property type="entry name" value="TCS_sensor_his_kinase"/>
</dbReference>
<evidence type="ECO:0000256" key="9">
    <source>
        <dbReference type="ARBA" id="ARBA00022989"/>
    </source>
</evidence>
<feature type="domain" description="HAMP" evidence="14">
    <location>
        <begin position="209"/>
        <end position="260"/>
    </location>
</feature>
<dbReference type="RefSeq" id="WP_377151338.1">
    <property type="nucleotide sequence ID" value="NZ_JBHSAF010000005.1"/>
</dbReference>
<comment type="catalytic activity">
    <reaction evidence="1">
        <text>ATP + protein L-histidine = ADP + protein N-phospho-L-histidine.</text>
        <dbReference type="EC" id="2.7.13.3"/>
    </reaction>
</comment>
<evidence type="ECO:0000256" key="3">
    <source>
        <dbReference type="ARBA" id="ARBA00012438"/>
    </source>
</evidence>
<accession>A0ABV8CM03</accession>
<feature type="domain" description="Histidine kinase" evidence="13">
    <location>
        <begin position="267"/>
        <end position="480"/>
    </location>
</feature>
<dbReference type="Proteomes" id="UP001595692">
    <property type="component" value="Unassembled WGS sequence"/>
</dbReference>
<keyword evidence="11 12" id="KW-0472">Membrane</keyword>
<dbReference type="InterPro" id="IPR036097">
    <property type="entry name" value="HisK_dim/P_sf"/>
</dbReference>
<keyword evidence="9 12" id="KW-1133">Transmembrane helix</keyword>
<feature type="transmembrane region" description="Helical" evidence="12">
    <location>
        <begin position="191"/>
        <end position="211"/>
    </location>
</feature>
<dbReference type="Pfam" id="PF02518">
    <property type="entry name" value="HATPase_c"/>
    <property type="match status" value="1"/>
</dbReference>
<dbReference type="NCBIfam" id="NF008312">
    <property type="entry name" value="PRK11100.1"/>
    <property type="match status" value="1"/>
</dbReference>
<dbReference type="InterPro" id="IPR003594">
    <property type="entry name" value="HATPase_dom"/>
</dbReference>
<gene>
    <name evidence="15" type="primary">creC</name>
    <name evidence="15" type="ORF">ACFOSS_06205</name>
</gene>
<evidence type="ECO:0000256" key="11">
    <source>
        <dbReference type="ARBA" id="ARBA00023136"/>
    </source>
</evidence>
<name>A0ABV8CM03_9GAMM</name>
<dbReference type="SMART" id="SM00388">
    <property type="entry name" value="HisKA"/>
    <property type="match status" value="1"/>
</dbReference>
<keyword evidence="5" id="KW-0597">Phosphoprotein</keyword>
<comment type="subcellular location">
    <subcellularLocation>
        <location evidence="2">Cell membrane</location>
        <topology evidence="2">Multi-pass membrane protein</topology>
    </subcellularLocation>
</comment>
<evidence type="ECO:0000313" key="15">
    <source>
        <dbReference type="EMBL" id="MFC3913059.1"/>
    </source>
</evidence>
<evidence type="ECO:0000256" key="7">
    <source>
        <dbReference type="ARBA" id="ARBA00022692"/>
    </source>
</evidence>
<evidence type="ECO:0000256" key="8">
    <source>
        <dbReference type="ARBA" id="ARBA00022777"/>
    </source>
</evidence>
<dbReference type="Pfam" id="PF00672">
    <property type="entry name" value="HAMP"/>
    <property type="match status" value="1"/>
</dbReference>
<dbReference type="SUPFAM" id="SSF47384">
    <property type="entry name" value="Homodimeric domain of signal transducing histidine kinase"/>
    <property type="match status" value="1"/>
</dbReference>
<dbReference type="EC" id="2.7.13.3" evidence="3"/>
<dbReference type="SUPFAM" id="SSF55874">
    <property type="entry name" value="ATPase domain of HSP90 chaperone/DNA topoisomerase II/histidine kinase"/>
    <property type="match status" value="1"/>
</dbReference>
<keyword evidence="7 12" id="KW-0812">Transmembrane</keyword>
<evidence type="ECO:0000256" key="1">
    <source>
        <dbReference type="ARBA" id="ARBA00000085"/>
    </source>
</evidence>
<dbReference type="Gene3D" id="1.10.287.130">
    <property type="match status" value="1"/>
</dbReference>
<evidence type="ECO:0000256" key="4">
    <source>
        <dbReference type="ARBA" id="ARBA00022475"/>
    </source>
</evidence>